<dbReference type="Proteomes" id="UP000078492">
    <property type="component" value="Unassembled WGS sequence"/>
</dbReference>
<accession>A0A195DXX9</accession>
<keyword evidence="3" id="KW-1185">Reference proteome</keyword>
<feature type="compositionally biased region" description="Polar residues" evidence="1">
    <location>
        <begin position="267"/>
        <end position="282"/>
    </location>
</feature>
<evidence type="ECO:0000313" key="2">
    <source>
        <dbReference type="EMBL" id="KYN17681.1"/>
    </source>
</evidence>
<reference evidence="2 3" key="1">
    <citation type="submission" date="2015-09" db="EMBL/GenBank/DDBJ databases">
        <title>Trachymyrmex cornetzi WGS genome.</title>
        <authorList>
            <person name="Nygaard S."/>
            <person name="Hu H."/>
            <person name="Boomsma J."/>
            <person name="Zhang G."/>
        </authorList>
    </citation>
    <scope>NUCLEOTIDE SEQUENCE [LARGE SCALE GENOMIC DNA]</scope>
    <source>
        <strain evidence="2">Tcor2-1</strain>
        <tissue evidence="2">Whole body</tissue>
    </source>
</reference>
<protein>
    <submittedName>
        <fullName evidence="2">Uncharacterized protein</fullName>
    </submittedName>
</protein>
<feature type="region of interest" description="Disordered" evidence="1">
    <location>
        <begin position="120"/>
        <end position="159"/>
    </location>
</feature>
<feature type="compositionally biased region" description="Basic and acidic residues" evidence="1">
    <location>
        <begin position="141"/>
        <end position="155"/>
    </location>
</feature>
<proteinExistence type="predicted"/>
<evidence type="ECO:0000313" key="3">
    <source>
        <dbReference type="Proteomes" id="UP000078492"/>
    </source>
</evidence>
<name>A0A195DXX9_9HYME</name>
<sequence>MDGSLSRLPRTAASTLSLIPFLGFLFYLEDARRRRNSGPLTALRDARASEIKVARSPSSRTAKHASAGVLSNEPSLGRRTLPAAGPFSTEFVQVYKFWCYYWAKCSNVSLRENFTKCEKELRTEREPTPNTNSRKRNGKNRMSEEKETKEEENKTKSPTALQVSVKPFSPLSFSHFLTLSLSFSFSLPSRAPVFVYLVNAPPRPIEQPAAVVSPAVCRGVGAGRGVLLDLVRPKKQRRSIPTETHPAFPTTGSSGKRALASGRRSSEFSQVSRLARTSSPTKTIAEGSTPERRECVGLARADVNLKGPVPVPERENVGQSRKFGLELNLRENSTALRMQKDPFS</sequence>
<gene>
    <name evidence="2" type="ORF">ALC57_10050</name>
</gene>
<organism evidence="2 3">
    <name type="scientific">Trachymyrmex cornetzi</name>
    <dbReference type="NCBI Taxonomy" id="471704"/>
    <lineage>
        <taxon>Eukaryota</taxon>
        <taxon>Metazoa</taxon>
        <taxon>Ecdysozoa</taxon>
        <taxon>Arthropoda</taxon>
        <taxon>Hexapoda</taxon>
        <taxon>Insecta</taxon>
        <taxon>Pterygota</taxon>
        <taxon>Neoptera</taxon>
        <taxon>Endopterygota</taxon>
        <taxon>Hymenoptera</taxon>
        <taxon>Apocrita</taxon>
        <taxon>Aculeata</taxon>
        <taxon>Formicoidea</taxon>
        <taxon>Formicidae</taxon>
        <taxon>Myrmicinae</taxon>
        <taxon>Trachymyrmex</taxon>
    </lineage>
</organism>
<evidence type="ECO:0000256" key="1">
    <source>
        <dbReference type="SAM" id="MobiDB-lite"/>
    </source>
</evidence>
<dbReference type="AlphaFoldDB" id="A0A195DXX9"/>
<feature type="region of interest" description="Disordered" evidence="1">
    <location>
        <begin position="54"/>
        <end position="75"/>
    </location>
</feature>
<dbReference type="EMBL" id="KQ980107">
    <property type="protein sequence ID" value="KYN17681.1"/>
    <property type="molecule type" value="Genomic_DNA"/>
</dbReference>
<feature type="region of interest" description="Disordered" evidence="1">
    <location>
        <begin position="235"/>
        <end position="290"/>
    </location>
</feature>